<keyword evidence="1" id="KW-0813">Transport</keyword>
<keyword evidence="2 3" id="KW-0694">RNA-binding</keyword>
<dbReference type="InterPro" id="IPR000504">
    <property type="entry name" value="RRM_dom"/>
</dbReference>
<dbReference type="InterPro" id="IPR035979">
    <property type="entry name" value="RBD_domain_sf"/>
</dbReference>
<evidence type="ECO:0000256" key="4">
    <source>
        <dbReference type="SAM" id="MobiDB-lite"/>
    </source>
</evidence>
<evidence type="ECO:0000256" key="3">
    <source>
        <dbReference type="PROSITE-ProRule" id="PRU00176"/>
    </source>
</evidence>
<evidence type="ECO:0000259" key="6">
    <source>
        <dbReference type="PROSITE" id="PS50102"/>
    </source>
</evidence>
<dbReference type="PANTHER" id="PTHR19965:SF82">
    <property type="entry name" value="THO COMPLEX SUBUNIT 4"/>
    <property type="match status" value="1"/>
</dbReference>
<sequence length="301" mass="33585">MADKMSMSLDDIIKLNKKGGSGRSGGSSRTGGSSGRAGGSSRPMRNRQNNFNRERNNRSTPYTRPRELPDKWQHDMFEEHTGGRRGQSPGAERSVESSSGKLLVSNLDFGVSDSDIKELFAEFGTLQKASVHYDRSGRSKGTADVHFETKAEALKAMKHYNGVPLDVQTEVLTAAGLGRPRLNGMNGVKVATGEKGGKVAAGEVSGVGEEEVETDPNFLQRSWMPSWMLIMPKWTPVRRKDAAPVFFFFLVDRICWTLLHVLFLSHFFYREDHYILFLIFLSIFVAMFSGATFVLRIYFLG</sequence>
<evidence type="ECO:0000313" key="7">
    <source>
        <dbReference type="EMBL" id="KAA8594500.1"/>
    </source>
</evidence>
<protein>
    <recommendedName>
        <fullName evidence="6">RRM domain-containing protein</fullName>
    </recommendedName>
</protein>
<accession>A0A5J5DMJ6</accession>
<dbReference type="Pfam" id="PF00076">
    <property type="entry name" value="RRM_1"/>
    <property type="match status" value="1"/>
</dbReference>
<keyword evidence="5" id="KW-0812">Transmembrane</keyword>
<keyword evidence="1" id="KW-0509">mRNA transport</keyword>
<dbReference type="GO" id="GO:0006406">
    <property type="term" value="P:mRNA export from nucleus"/>
    <property type="evidence" value="ECO:0007669"/>
    <property type="project" value="TreeGrafter"/>
</dbReference>
<dbReference type="GO" id="GO:0003729">
    <property type="term" value="F:mRNA binding"/>
    <property type="evidence" value="ECO:0007669"/>
    <property type="project" value="TreeGrafter"/>
</dbReference>
<evidence type="ECO:0000256" key="5">
    <source>
        <dbReference type="SAM" id="Phobius"/>
    </source>
</evidence>
<organism evidence="7 8">
    <name type="scientific">Etheostoma spectabile</name>
    <name type="common">orangethroat darter</name>
    <dbReference type="NCBI Taxonomy" id="54343"/>
    <lineage>
        <taxon>Eukaryota</taxon>
        <taxon>Metazoa</taxon>
        <taxon>Chordata</taxon>
        <taxon>Craniata</taxon>
        <taxon>Vertebrata</taxon>
        <taxon>Euteleostomi</taxon>
        <taxon>Actinopterygii</taxon>
        <taxon>Neopterygii</taxon>
        <taxon>Teleostei</taxon>
        <taxon>Neoteleostei</taxon>
        <taxon>Acanthomorphata</taxon>
        <taxon>Eupercaria</taxon>
        <taxon>Perciformes</taxon>
        <taxon>Percoidei</taxon>
        <taxon>Percidae</taxon>
        <taxon>Etheostomatinae</taxon>
        <taxon>Etheostoma</taxon>
    </lineage>
</organism>
<dbReference type="PANTHER" id="PTHR19965">
    <property type="entry name" value="RNA AND EXPORT FACTOR BINDING PROTEIN"/>
    <property type="match status" value="1"/>
</dbReference>
<dbReference type="Gene3D" id="3.30.70.330">
    <property type="match status" value="1"/>
</dbReference>
<dbReference type="InterPro" id="IPR012677">
    <property type="entry name" value="Nucleotide-bd_a/b_plait_sf"/>
</dbReference>
<dbReference type="Proteomes" id="UP000327493">
    <property type="component" value="Chromosome 2"/>
</dbReference>
<feature type="region of interest" description="Disordered" evidence="4">
    <location>
        <begin position="1"/>
        <end position="71"/>
    </location>
</feature>
<feature type="non-terminal residue" evidence="7">
    <location>
        <position position="301"/>
    </location>
</feature>
<dbReference type="AlphaFoldDB" id="A0A5J5DMJ6"/>
<feature type="compositionally biased region" description="Low complexity" evidence="4">
    <location>
        <begin position="39"/>
        <end position="51"/>
    </location>
</feature>
<proteinExistence type="predicted"/>
<dbReference type="SUPFAM" id="SSF54928">
    <property type="entry name" value="RNA-binding domain, RBD"/>
    <property type="match status" value="1"/>
</dbReference>
<feature type="region of interest" description="Disordered" evidence="4">
    <location>
        <begin position="80"/>
        <end position="99"/>
    </location>
</feature>
<evidence type="ECO:0000256" key="1">
    <source>
        <dbReference type="ARBA" id="ARBA00022816"/>
    </source>
</evidence>
<keyword evidence="5" id="KW-0472">Membrane</keyword>
<name>A0A5J5DMJ6_9PERO</name>
<gene>
    <name evidence="7" type="ORF">FQN60_011635</name>
</gene>
<evidence type="ECO:0000313" key="8">
    <source>
        <dbReference type="Proteomes" id="UP000327493"/>
    </source>
</evidence>
<dbReference type="GO" id="GO:0005634">
    <property type="term" value="C:nucleus"/>
    <property type="evidence" value="ECO:0007669"/>
    <property type="project" value="TreeGrafter"/>
</dbReference>
<dbReference type="SMART" id="SM00360">
    <property type="entry name" value="RRM"/>
    <property type="match status" value="1"/>
</dbReference>
<reference evidence="7 8" key="1">
    <citation type="submission" date="2019-08" db="EMBL/GenBank/DDBJ databases">
        <title>A chromosome-level genome assembly, high-density linkage maps, and genome scans reveal the genomic architecture of hybrid incompatibilities underlying speciation via character displacement in darters (Percidae: Etheostominae).</title>
        <authorList>
            <person name="Moran R.L."/>
            <person name="Catchen J.M."/>
            <person name="Fuller R.C."/>
        </authorList>
    </citation>
    <scope>NUCLEOTIDE SEQUENCE [LARGE SCALE GENOMIC DNA]</scope>
    <source>
        <strain evidence="7">EspeVRDwgs_2016</strain>
        <tissue evidence="7">Muscle</tissue>
    </source>
</reference>
<dbReference type="InterPro" id="IPR051229">
    <property type="entry name" value="ALYREF_mRNA_export"/>
</dbReference>
<comment type="caution">
    <text evidence="7">The sequence shown here is derived from an EMBL/GenBank/DDBJ whole genome shotgun (WGS) entry which is preliminary data.</text>
</comment>
<feature type="transmembrane region" description="Helical" evidence="5">
    <location>
        <begin position="274"/>
        <end position="299"/>
    </location>
</feature>
<dbReference type="EMBL" id="VOFY01000002">
    <property type="protein sequence ID" value="KAA8594500.1"/>
    <property type="molecule type" value="Genomic_DNA"/>
</dbReference>
<evidence type="ECO:0000256" key="2">
    <source>
        <dbReference type="ARBA" id="ARBA00022884"/>
    </source>
</evidence>
<feature type="compositionally biased region" description="Gly residues" evidence="4">
    <location>
        <begin position="19"/>
        <end position="38"/>
    </location>
</feature>
<dbReference type="PROSITE" id="PS50102">
    <property type="entry name" value="RRM"/>
    <property type="match status" value="1"/>
</dbReference>
<dbReference type="CDD" id="cd12680">
    <property type="entry name" value="RRM_THOC4"/>
    <property type="match status" value="1"/>
</dbReference>
<keyword evidence="8" id="KW-1185">Reference proteome</keyword>
<keyword evidence="5" id="KW-1133">Transmembrane helix</keyword>
<feature type="transmembrane region" description="Helical" evidence="5">
    <location>
        <begin position="245"/>
        <end position="268"/>
    </location>
</feature>
<feature type="domain" description="RRM" evidence="6">
    <location>
        <begin position="100"/>
        <end position="174"/>
    </location>
</feature>